<name>A0A9N9JMK9_9GLOM</name>
<evidence type="ECO:0000313" key="2">
    <source>
        <dbReference type="EMBL" id="CAG8785801.1"/>
    </source>
</evidence>
<evidence type="ECO:0000256" key="1">
    <source>
        <dbReference type="SAM" id="Phobius"/>
    </source>
</evidence>
<keyword evidence="1" id="KW-0812">Transmembrane</keyword>
<keyword evidence="3" id="KW-1185">Reference proteome</keyword>
<keyword evidence="1" id="KW-0472">Membrane</keyword>
<gene>
    <name evidence="2" type="ORF">DERYTH_LOCUS20377</name>
</gene>
<evidence type="ECO:0000313" key="3">
    <source>
        <dbReference type="Proteomes" id="UP000789405"/>
    </source>
</evidence>
<accession>A0A9N9JMK9</accession>
<dbReference type="EMBL" id="CAJVPY010023876">
    <property type="protein sequence ID" value="CAG8785801.1"/>
    <property type="molecule type" value="Genomic_DNA"/>
</dbReference>
<dbReference type="Proteomes" id="UP000789405">
    <property type="component" value="Unassembled WGS sequence"/>
</dbReference>
<dbReference type="AlphaFoldDB" id="A0A9N9JMK9"/>
<proteinExistence type="predicted"/>
<feature type="transmembrane region" description="Helical" evidence="1">
    <location>
        <begin position="34"/>
        <end position="55"/>
    </location>
</feature>
<protein>
    <submittedName>
        <fullName evidence="2">17663_t:CDS:1</fullName>
    </submittedName>
</protein>
<feature type="non-terminal residue" evidence="2">
    <location>
        <position position="1"/>
    </location>
</feature>
<feature type="non-terminal residue" evidence="2">
    <location>
        <position position="79"/>
    </location>
</feature>
<sequence length="79" mass="9226">DDFSRQVKLTFLFTNVNNVKDFIINDENYELFSLYLNGVLHIHSVSIIITTYSLYSYPSHSFLSLYTPPILRIPFFSAN</sequence>
<reference evidence="2" key="1">
    <citation type="submission" date="2021-06" db="EMBL/GenBank/DDBJ databases">
        <authorList>
            <person name="Kallberg Y."/>
            <person name="Tangrot J."/>
            <person name="Rosling A."/>
        </authorList>
    </citation>
    <scope>NUCLEOTIDE SEQUENCE</scope>
    <source>
        <strain evidence="2">MA453B</strain>
    </source>
</reference>
<keyword evidence="1" id="KW-1133">Transmembrane helix</keyword>
<comment type="caution">
    <text evidence="2">The sequence shown here is derived from an EMBL/GenBank/DDBJ whole genome shotgun (WGS) entry which is preliminary data.</text>
</comment>
<organism evidence="2 3">
    <name type="scientific">Dentiscutata erythropus</name>
    <dbReference type="NCBI Taxonomy" id="1348616"/>
    <lineage>
        <taxon>Eukaryota</taxon>
        <taxon>Fungi</taxon>
        <taxon>Fungi incertae sedis</taxon>
        <taxon>Mucoromycota</taxon>
        <taxon>Glomeromycotina</taxon>
        <taxon>Glomeromycetes</taxon>
        <taxon>Diversisporales</taxon>
        <taxon>Gigasporaceae</taxon>
        <taxon>Dentiscutata</taxon>
    </lineage>
</organism>